<keyword evidence="3" id="KW-0862">Zinc</keyword>
<proteinExistence type="predicted"/>
<dbReference type="PANTHER" id="PTHR23431:SF3">
    <property type="entry name" value="DNA-DIRECTED RNA POLYMERASES I, II, AND III SUBUNIT RPABC5"/>
    <property type="match status" value="1"/>
</dbReference>
<dbReference type="GO" id="GO:0005736">
    <property type="term" value="C:RNA polymerase I complex"/>
    <property type="evidence" value="ECO:0007669"/>
    <property type="project" value="TreeGrafter"/>
</dbReference>
<keyword evidence="1" id="KW-0240">DNA-directed RNA polymerase</keyword>
<reference evidence="5" key="1">
    <citation type="journal article" date="2020" name="Nature">
        <title>Giant virus diversity and host interactions through global metagenomics.</title>
        <authorList>
            <person name="Schulz F."/>
            <person name="Roux S."/>
            <person name="Paez-Espino D."/>
            <person name="Jungbluth S."/>
            <person name="Walsh D.A."/>
            <person name="Denef V.J."/>
            <person name="McMahon K.D."/>
            <person name="Konstantinidis K.T."/>
            <person name="Eloe-Fadrosh E.A."/>
            <person name="Kyrpides N.C."/>
            <person name="Woyke T."/>
        </authorList>
    </citation>
    <scope>NUCLEOTIDE SEQUENCE</scope>
    <source>
        <strain evidence="5">GVMAG-S-1101169-75</strain>
    </source>
</reference>
<evidence type="ECO:0000256" key="1">
    <source>
        <dbReference type="ARBA" id="ARBA00022478"/>
    </source>
</evidence>
<dbReference type="InterPro" id="IPR023580">
    <property type="entry name" value="RNA_pol_su_RPB10"/>
</dbReference>
<evidence type="ECO:0008006" key="6">
    <source>
        <dbReference type="Google" id="ProtNLM"/>
    </source>
</evidence>
<dbReference type="Gene3D" id="1.10.10.60">
    <property type="entry name" value="Homeodomain-like"/>
    <property type="match status" value="1"/>
</dbReference>
<dbReference type="EMBL" id="MN740789">
    <property type="protein sequence ID" value="QHU11740.1"/>
    <property type="molecule type" value="Genomic_DNA"/>
</dbReference>
<accession>A0A6C0K4K9</accession>
<dbReference type="Pfam" id="PF01194">
    <property type="entry name" value="RNA_pol_N"/>
    <property type="match status" value="1"/>
</dbReference>
<dbReference type="SUPFAM" id="SSF46924">
    <property type="entry name" value="RNA polymerase subunit RPB10"/>
    <property type="match status" value="1"/>
</dbReference>
<dbReference type="GO" id="GO:0003899">
    <property type="term" value="F:DNA-directed RNA polymerase activity"/>
    <property type="evidence" value="ECO:0007669"/>
    <property type="project" value="InterPro"/>
</dbReference>
<dbReference type="GO" id="GO:0006360">
    <property type="term" value="P:transcription by RNA polymerase I"/>
    <property type="evidence" value="ECO:0007669"/>
    <property type="project" value="TreeGrafter"/>
</dbReference>
<dbReference type="PANTHER" id="PTHR23431">
    <property type="entry name" value="DNA-DIRECTED RNA POLYMERASES I, II, AND III SUBUNIT RPABC5 FAMILY MEMBER"/>
    <property type="match status" value="1"/>
</dbReference>
<protein>
    <recommendedName>
        <fullName evidence="6">DNA-directed RNA polymerase subunit N</fullName>
    </recommendedName>
</protein>
<dbReference type="GO" id="GO:0006366">
    <property type="term" value="P:transcription by RNA polymerase II"/>
    <property type="evidence" value="ECO:0007669"/>
    <property type="project" value="TreeGrafter"/>
</dbReference>
<organism evidence="5">
    <name type="scientific">viral metagenome</name>
    <dbReference type="NCBI Taxonomy" id="1070528"/>
    <lineage>
        <taxon>unclassified sequences</taxon>
        <taxon>metagenomes</taxon>
        <taxon>organismal metagenomes</taxon>
    </lineage>
</organism>
<keyword evidence="2" id="KW-0479">Metal-binding</keyword>
<dbReference type="GO" id="GO:0005665">
    <property type="term" value="C:RNA polymerase II, core complex"/>
    <property type="evidence" value="ECO:0007669"/>
    <property type="project" value="TreeGrafter"/>
</dbReference>
<evidence type="ECO:0000313" key="5">
    <source>
        <dbReference type="EMBL" id="QHU11740.1"/>
    </source>
</evidence>
<dbReference type="InterPro" id="IPR000268">
    <property type="entry name" value="RPABC5/Rpb10"/>
</dbReference>
<sequence length="83" mass="9903">MLPVRCFSCNKVIGHLDDAFYQYRKDDKEKDLVPFFEKFSIRKYCCRKIFLTNVDIYEYCAEFNHDNIVCKSASEVVNIMKTD</sequence>
<evidence type="ECO:0000256" key="3">
    <source>
        <dbReference type="ARBA" id="ARBA00022833"/>
    </source>
</evidence>
<dbReference type="GO" id="GO:0008270">
    <property type="term" value="F:zinc ion binding"/>
    <property type="evidence" value="ECO:0007669"/>
    <property type="project" value="TreeGrafter"/>
</dbReference>
<keyword evidence="4" id="KW-0804">Transcription</keyword>
<dbReference type="GO" id="GO:0003677">
    <property type="term" value="F:DNA binding"/>
    <property type="evidence" value="ECO:0007669"/>
    <property type="project" value="InterPro"/>
</dbReference>
<dbReference type="GO" id="GO:0005666">
    <property type="term" value="C:RNA polymerase III complex"/>
    <property type="evidence" value="ECO:0007669"/>
    <property type="project" value="TreeGrafter"/>
</dbReference>
<evidence type="ECO:0000256" key="2">
    <source>
        <dbReference type="ARBA" id="ARBA00022723"/>
    </source>
</evidence>
<dbReference type="AlphaFoldDB" id="A0A6C0K4K9"/>
<evidence type="ECO:0000256" key="4">
    <source>
        <dbReference type="ARBA" id="ARBA00023163"/>
    </source>
</evidence>
<dbReference type="GO" id="GO:0042797">
    <property type="term" value="P:tRNA transcription by RNA polymerase III"/>
    <property type="evidence" value="ECO:0007669"/>
    <property type="project" value="TreeGrafter"/>
</dbReference>
<name>A0A6C0K4K9_9ZZZZ</name>